<feature type="domain" description="Ig-like" evidence="4">
    <location>
        <begin position="126"/>
        <end position="220"/>
    </location>
</feature>
<dbReference type="AlphaFoldDB" id="A0A8C4ZWJ2"/>
<keyword evidence="2" id="KW-1133">Transmembrane helix</keyword>
<protein>
    <recommendedName>
        <fullName evidence="4">Ig-like domain-containing protein</fullName>
    </recommendedName>
</protein>
<evidence type="ECO:0000256" key="1">
    <source>
        <dbReference type="SAM" id="MobiDB-lite"/>
    </source>
</evidence>
<feature type="region of interest" description="Disordered" evidence="1">
    <location>
        <begin position="469"/>
        <end position="488"/>
    </location>
</feature>
<name>A0A8C4ZWJ2_GADMO</name>
<sequence>NKHLSQVLLVSLWFKLCFGLHSNRSKLVWYPGLPDAPRLTTPKEPVVEGTPVELRCSAPSYCDTHPPTVTWTPALGLSTQLEQDDTVTSTLTFNASHLHHGNNVSCTAAYYIPSGNKTVTSTRYQPSISYAPRNTSAVGSLCLPAREGGCLNLTCTSHANPAVSEFIWYRIHGEQILKIGSGSSLSIQLWNDNDVFFCEARNGFGTQKSDVYKIDIQNVSEDDTNISAVGYDATGYHDATFSHSDQLPWIAATAVLAAGLLFATVCAVRAWKMATRTRLGSDGLLNKAPPNQGNPQVFFRSGEDIYANIDTLMNTVGPREEPVGAGGEAAGLGEGAAGLGEEAVGLGEGAVGLGEGAVGLGEGAVGLGEGAVGLGGEAVGLGEGAVGLGEGAVGLGEGAVGLGVGAVGLGEEAVGLGEGDVGPREEAVTAAGSSALTQRDSEEAADPAADRQVEDCDVLYTTVNWKNKKKKKKETWAPGAETLWGPGPLLFPWGG</sequence>
<reference evidence="5" key="1">
    <citation type="submission" date="2025-08" db="UniProtKB">
        <authorList>
            <consortium name="Ensembl"/>
        </authorList>
    </citation>
    <scope>IDENTIFICATION</scope>
</reference>
<accession>A0A8C4ZWJ2</accession>
<dbReference type="SUPFAM" id="SSF48726">
    <property type="entry name" value="Immunoglobulin"/>
    <property type="match status" value="2"/>
</dbReference>
<dbReference type="InterPro" id="IPR011049">
    <property type="entry name" value="Serralysin-like_metalloprot_C"/>
</dbReference>
<reference evidence="5" key="2">
    <citation type="submission" date="2025-09" db="UniProtKB">
        <authorList>
            <consortium name="Ensembl"/>
        </authorList>
    </citation>
    <scope>IDENTIFICATION</scope>
</reference>
<keyword evidence="3" id="KW-0732">Signal</keyword>
<dbReference type="Proteomes" id="UP000694546">
    <property type="component" value="Chromosome 6"/>
</dbReference>
<dbReference type="PANTHER" id="PTHR46484:SF1">
    <property type="entry name" value="SCHWANN CELL MYELIN PROTEIN-RELATED"/>
    <property type="match status" value="1"/>
</dbReference>
<dbReference type="InterPro" id="IPR013783">
    <property type="entry name" value="Ig-like_fold"/>
</dbReference>
<dbReference type="InterPro" id="IPR007110">
    <property type="entry name" value="Ig-like_dom"/>
</dbReference>
<dbReference type="SUPFAM" id="SSF101967">
    <property type="entry name" value="Adhesin YadA, collagen-binding domain"/>
    <property type="match status" value="1"/>
</dbReference>
<dbReference type="GeneTree" id="ENSGT00990000203857"/>
<keyword evidence="6" id="KW-1185">Reference proteome</keyword>
<proteinExistence type="predicted"/>
<dbReference type="PANTHER" id="PTHR46484">
    <property type="entry name" value="SI:CH211-171H4.5-RELATED"/>
    <property type="match status" value="1"/>
</dbReference>
<organism evidence="5 6">
    <name type="scientific">Gadus morhua</name>
    <name type="common">Atlantic cod</name>
    <dbReference type="NCBI Taxonomy" id="8049"/>
    <lineage>
        <taxon>Eukaryota</taxon>
        <taxon>Metazoa</taxon>
        <taxon>Chordata</taxon>
        <taxon>Craniata</taxon>
        <taxon>Vertebrata</taxon>
        <taxon>Euteleostomi</taxon>
        <taxon>Actinopterygii</taxon>
        <taxon>Neopterygii</taxon>
        <taxon>Teleostei</taxon>
        <taxon>Neoteleostei</taxon>
        <taxon>Acanthomorphata</taxon>
        <taxon>Zeiogadaria</taxon>
        <taxon>Gadariae</taxon>
        <taxon>Gadiformes</taxon>
        <taxon>Gadoidei</taxon>
        <taxon>Gadidae</taxon>
        <taxon>Gadus</taxon>
    </lineage>
</organism>
<dbReference type="Gene3D" id="2.60.40.10">
    <property type="entry name" value="Immunoglobulins"/>
    <property type="match status" value="2"/>
</dbReference>
<feature type="region of interest" description="Disordered" evidence="1">
    <location>
        <begin position="417"/>
        <end position="450"/>
    </location>
</feature>
<evidence type="ECO:0000256" key="3">
    <source>
        <dbReference type="SAM" id="SignalP"/>
    </source>
</evidence>
<dbReference type="PROSITE" id="PS50835">
    <property type="entry name" value="IG_LIKE"/>
    <property type="match status" value="2"/>
</dbReference>
<keyword evidence="2" id="KW-0812">Transmembrane</keyword>
<dbReference type="InterPro" id="IPR036179">
    <property type="entry name" value="Ig-like_dom_sf"/>
</dbReference>
<dbReference type="Ensembl" id="ENSGMOT00000077225.1">
    <property type="protein sequence ID" value="ENSGMOP00000022721.1"/>
    <property type="gene ID" value="ENSGMOG00000035694.1"/>
</dbReference>
<evidence type="ECO:0000313" key="6">
    <source>
        <dbReference type="Proteomes" id="UP000694546"/>
    </source>
</evidence>
<dbReference type="Gene3D" id="2.150.10.10">
    <property type="entry name" value="Serralysin-like metalloprotease, C-terminal"/>
    <property type="match status" value="1"/>
</dbReference>
<keyword evidence="2" id="KW-0472">Membrane</keyword>
<feature type="chain" id="PRO_5034076644" description="Ig-like domain-containing protein" evidence="3">
    <location>
        <begin position="20"/>
        <end position="495"/>
    </location>
</feature>
<feature type="transmembrane region" description="Helical" evidence="2">
    <location>
        <begin position="249"/>
        <end position="271"/>
    </location>
</feature>
<feature type="domain" description="Ig-like" evidence="4">
    <location>
        <begin position="37"/>
        <end position="120"/>
    </location>
</feature>
<feature type="signal peptide" evidence="3">
    <location>
        <begin position="1"/>
        <end position="19"/>
    </location>
</feature>
<evidence type="ECO:0000259" key="4">
    <source>
        <dbReference type="PROSITE" id="PS50835"/>
    </source>
</evidence>
<evidence type="ECO:0000256" key="2">
    <source>
        <dbReference type="SAM" id="Phobius"/>
    </source>
</evidence>
<evidence type="ECO:0000313" key="5">
    <source>
        <dbReference type="Ensembl" id="ENSGMOP00000022721.1"/>
    </source>
</evidence>